<organism evidence="2 3">
    <name type="scientific">Rhodopirellula islandica</name>
    <dbReference type="NCBI Taxonomy" id="595434"/>
    <lineage>
        <taxon>Bacteria</taxon>
        <taxon>Pseudomonadati</taxon>
        <taxon>Planctomycetota</taxon>
        <taxon>Planctomycetia</taxon>
        <taxon>Pirellulales</taxon>
        <taxon>Pirellulaceae</taxon>
        <taxon>Rhodopirellula</taxon>
    </lineage>
</organism>
<dbReference type="AlphaFoldDB" id="A0A0J1EF17"/>
<protein>
    <submittedName>
        <fullName evidence="2">Uncharacterized protein</fullName>
    </submittedName>
</protein>
<evidence type="ECO:0000313" key="2">
    <source>
        <dbReference type="EMBL" id="KLU04119.1"/>
    </source>
</evidence>
<reference evidence="2" key="1">
    <citation type="submission" date="2015-05" db="EMBL/GenBank/DDBJ databases">
        <title>Permanent draft genome of Rhodopirellula islandicus K833.</title>
        <authorList>
            <person name="Kizina J."/>
            <person name="Richter M."/>
            <person name="Glockner F.O."/>
            <person name="Harder J."/>
        </authorList>
    </citation>
    <scope>NUCLEOTIDE SEQUENCE [LARGE SCALE GENOMIC DNA]</scope>
    <source>
        <strain evidence="2">K833</strain>
    </source>
</reference>
<feature type="region of interest" description="Disordered" evidence="1">
    <location>
        <begin position="23"/>
        <end position="52"/>
    </location>
</feature>
<feature type="compositionally biased region" description="Basic and acidic residues" evidence="1">
    <location>
        <begin position="34"/>
        <end position="52"/>
    </location>
</feature>
<evidence type="ECO:0000313" key="3">
    <source>
        <dbReference type="Proteomes" id="UP000036367"/>
    </source>
</evidence>
<sequence>MSGRLPWYNCMRLIITTRRVSEGLTTEPHGPSLTRRDCQRAPLIRREMQPSK</sequence>
<keyword evidence="3" id="KW-1185">Reference proteome</keyword>
<dbReference type="PATRIC" id="fig|595434.4.peg.3523"/>
<proteinExistence type="predicted"/>
<dbReference type="STRING" id="595434.RISK_003705"/>
<name>A0A0J1EF17_RHOIS</name>
<dbReference type="Proteomes" id="UP000036367">
    <property type="component" value="Unassembled WGS sequence"/>
</dbReference>
<comment type="caution">
    <text evidence="2">The sequence shown here is derived from an EMBL/GenBank/DDBJ whole genome shotgun (WGS) entry which is preliminary data.</text>
</comment>
<dbReference type="EMBL" id="LECT01000029">
    <property type="protein sequence ID" value="KLU04119.1"/>
    <property type="molecule type" value="Genomic_DNA"/>
</dbReference>
<gene>
    <name evidence="2" type="ORF">RISK_003705</name>
</gene>
<evidence type="ECO:0000256" key="1">
    <source>
        <dbReference type="SAM" id="MobiDB-lite"/>
    </source>
</evidence>
<accession>A0A0J1EF17</accession>